<dbReference type="AlphaFoldDB" id="A4CAZ0"/>
<evidence type="ECO:0000313" key="2">
    <source>
        <dbReference type="Proteomes" id="UP000006201"/>
    </source>
</evidence>
<accession>A4CAZ0</accession>
<gene>
    <name evidence="1" type="ORF">PTD2_22072</name>
</gene>
<organism evidence="1 2">
    <name type="scientific">Pseudoalteromonas tunicata D2</name>
    <dbReference type="NCBI Taxonomy" id="87626"/>
    <lineage>
        <taxon>Bacteria</taxon>
        <taxon>Pseudomonadati</taxon>
        <taxon>Pseudomonadota</taxon>
        <taxon>Gammaproteobacteria</taxon>
        <taxon>Alteromonadales</taxon>
        <taxon>Pseudoalteromonadaceae</taxon>
        <taxon>Pseudoalteromonas</taxon>
    </lineage>
</organism>
<protein>
    <submittedName>
        <fullName evidence="1">Uncharacterized protein</fullName>
    </submittedName>
</protein>
<reference evidence="1 2" key="1">
    <citation type="submission" date="2006-02" db="EMBL/GenBank/DDBJ databases">
        <authorList>
            <person name="Moran M.A."/>
            <person name="Kjelleberg S."/>
            <person name="Egan S."/>
            <person name="Saunders N."/>
            <person name="Thomas T."/>
            <person name="Ferriera S."/>
            <person name="Johnson J."/>
            <person name="Kravitz S."/>
            <person name="Halpern A."/>
            <person name="Remington K."/>
            <person name="Beeson K."/>
            <person name="Tran B."/>
            <person name="Rogers Y.-H."/>
            <person name="Friedman R."/>
            <person name="Venter J.C."/>
        </authorList>
    </citation>
    <scope>NUCLEOTIDE SEQUENCE [LARGE SCALE GENOMIC DNA]</scope>
    <source>
        <strain evidence="1 2">D2</strain>
    </source>
</reference>
<dbReference type="Proteomes" id="UP000006201">
    <property type="component" value="Unassembled WGS sequence"/>
</dbReference>
<evidence type="ECO:0000313" key="1">
    <source>
        <dbReference type="EMBL" id="EAR28548.1"/>
    </source>
</evidence>
<comment type="caution">
    <text evidence="1">The sequence shown here is derived from an EMBL/GenBank/DDBJ whole genome shotgun (WGS) entry which is preliminary data.</text>
</comment>
<dbReference type="EMBL" id="AAOH01000004">
    <property type="protein sequence ID" value="EAR28548.1"/>
    <property type="molecule type" value="Genomic_DNA"/>
</dbReference>
<name>A4CAZ0_9GAMM</name>
<keyword evidence="2" id="KW-1185">Reference proteome</keyword>
<dbReference type="HOGENOM" id="CLU_3398061_0_0_6"/>
<sequence>MKLKSHFLQWLFSIFKSKKLIYKVLFYDQNL</sequence>
<proteinExistence type="predicted"/>